<sequence>MPTPRPLRIHDARRRLRWEIWIVLGLSLLPSAAYALLSLLETLAGPTPIAETTQAINPAVSAFPLFDVLNRLVVFVARLMPVALVIWLLWSHRESGFRRLGFDLRSPGRDLGRGLLLAAAIGIPGLALYAVSRLAGATAQVVTADSELAWWTAMLYVLAALRAALIEEVIVVGYLVTRLRQLGWGWWPIILTSALVRGSYHLYQGVPMALGNVAMGILFAAFFVWWSRPRSGGADARPARRRVMPLVIAHFLLDLVAFLGYPLAVTLWPGVF</sequence>
<dbReference type="EMBL" id="RQVS01000001">
    <property type="protein sequence ID" value="RRJ88574.1"/>
    <property type="molecule type" value="Genomic_DNA"/>
</dbReference>
<keyword evidence="1" id="KW-1133">Transmembrane helix</keyword>
<evidence type="ECO:0000256" key="1">
    <source>
        <dbReference type="SAM" id="Phobius"/>
    </source>
</evidence>
<dbReference type="AlphaFoldDB" id="A0A3P3W1A6"/>
<dbReference type="OrthoDB" id="4453618at2"/>
<feature type="transmembrane region" description="Helical" evidence="1">
    <location>
        <begin position="111"/>
        <end position="131"/>
    </location>
</feature>
<dbReference type="Proteomes" id="UP000274391">
    <property type="component" value="Unassembled WGS sequence"/>
</dbReference>
<dbReference type="InterPro" id="IPR003675">
    <property type="entry name" value="Rce1/LyrA-like_dom"/>
</dbReference>
<dbReference type="GO" id="GO:0006508">
    <property type="term" value="P:proteolysis"/>
    <property type="evidence" value="ECO:0007669"/>
    <property type="project" value="UniProtKB-KW"/>
</dbReference>
<keyword evidence="1" id="KW-0472">Membrane</keyword>
<dbReference type="GO" id="GO:0008237">
    <property type="term" value="F:metallopeptidase activity"/>
    <property type="evidence" value="ECO:0007669"/>
    <property type="project" value="UniProtKB-KW"/>
</dbReference>
<accession>A0A3P3W1A6</accession>
<gene>
    <name evidence="3" type="ORF">EG850_00015</name>
</gene>
<evidence type="ECO:0000313" key="4">
    <source>
        <dbReference type="Proteomes" id="UP000274391"/>
    </source>
</evidence>
<dbReference type="Pfam" id="PF02517">
    <property type="entry name" value="Rce1-like"/>
    <property type="match status" value="1"/>
</dbReference>
<protein>
    <submittedName>
        <fullName evidence="3">CPBP family intramembrane metalloprotease</fullName>
    </submittedName>
</protein>
<feature type="transmembrane region" description="Helical" evidence="1">
    <location>
        <begin position="209"/>
        <end position="226"/>
    </location>
</feature>
<evidence type="ECO:0000313" key="3">
    <source>
        <dbReference type="EMBL" id="RRJ88574.1"/>
    </source>
</evidence>
<feature type="domain" description="CAAX prenyl protease 2/Lysostaphin resistance protein A-like" evidence="2">
    <location>
        <begin position="150"/>
        <end position="255"/>
    </location>
</feature>
<dbReference type="RefSeq" id="WP_124968591.1">
    <property type="nucleotide sequence ID" value="NZ_RQVS01000001.1"/>
</dbReference>
<comment type="caution">
    <text evidence="3">The sequence shown here is derived from an EMBL/GenBank/DDBJ whole genome shotgun (WGS) entry which is preliminary data.</text>
</comment>
<dbReference type="GO" id="GO:0080120">
    <property type="term" value="P:CAAX-box protein maturation"/>
    <property type="evidence" value="ECO:0007669"/>
    <property type="project" value="UniProtKB-ARBA"/>
</dbReference>
<keyword evidence="4" id="KW-1185">Reference proteome</keyword>
<keyword evidence="1" id="KW-0812">Transmembrane</keyword>
<feature type="transmembrane region" description="Helical" evidence="1">
    <location>
        <begin position="151"/>
        <end position="177"/>
    </location>
</feature>
<keyword evidence="3" id="KW-0378">Hydrolase</keyword>
<evidence type="ECO:0000259" key="2">
    <source>
        <dbReference type="Pfam" id="PF02517"/>
    </source>
</evidence>
<dbReference type="GO" id="GO:0004175">
    <property type="term" value="F:endopeptidase activity"/>
    <property type="evidence" value="ECO:0007669"/>
    <property type="project" value="UniProtKB-ARBA"/>
</dbReference>
<feature type="transmembrane region" description="Helical" evidence="1">
    <location>
        <begin position="184"/>
        <end position="203"/>
    </location>
</feature>
<reference evidence="3 4" key="1">
    <citation type="submission" date="2018-11" db="EMBL/GenBank/DDBJ databases">
        <title>YIM 102482-1 draft genome.</title>
        <authorList>
            <person name="Li G."/>
            <person name="Jiang Y."/>
        </authorList>
    </citation>
    <scope>NUCLEOTIDE SEQUENCE [LARGE SCALE GENOMIC DNA]</scope>
    <source>
        <strain evidence="3 4">YIM 102482-1</strain>
    </source>
</reference>
<keyword evidence="3" id="KW-0645">Protease</keyword>
<feature type="transmembrane region" description="Helical" evidence="1">
    <location>
        <begin position="72"/>
        <end position="90"/>
    </location>
</feature>
<keyword evidence="3" id="KW-0482">Metalloprotease</keyword>
<organism evidence="3 4">
    <name type="scientific">Gulosibacter macacae</name>
    <dbReference type="NCBI Taxonomy" id="2488791"/>
    <lineage>
        <taxon>Bacteria</taxon>
        <taxon>Bacillati</taxon>
        <taxon>Actinomycetota</taxon>
        <taxon>Actinomycetes</taxon>
        <taxon>Micrococcales</taxon>
        <taxon>Microbacteriaceae</taxon>
        <taxon>Gulosibacter</taxon>
    </lineage>
</organism>
<feature type="transmembrane region" description="Helical" evidence="1">
    <location>
        <begin position="20"/>
        <end position="40"/>
    </location>
</feature>
<name>A0A3P3W1A6_9MICO</name>
<proteinExistence type="predicted"/>
<feature type="transmembrane region" description="Helical" evidence="1">
    <location>
        <begin position="247"/>
        <end position="268"/>
    </location>
</feature>